<evidence type="ECO:0000313" key="5">
    <source>
        <dbReference type="Proteomes" id="UP000190037"/>
    </source>
</evidence>
<dbReference type="PANTHER" id="PTHR35526">
    <property type="entry name" value="ANTI-SIGMA-F FACTOR RSBW-RELATED"/>
    <property type="match status" value="1"/>
</dbReference>
<dbReference type="AlphaFoldDB" id="A0A1T3P0K3"/>
<comment type="caution">
    <text evidence="4">The sequence shown here is derived from an EMBL/GenBank/DDBJ whole genome shotgun (WGS) entry which is preliminary data.</text>
</comment>
<organism evidence="4 5">
    <name type="scientific">Embleya scabrispora</name>
    <dbReference type="NCBI Taxonomy" id="159449"/>
    <lineage>
        <taxon>Bacteria</taxon>
        <taxon>Bacillati</taxon>
        <taxon>Actinomycetota</taxon>
        <taxon>Actinomycetes</taxon>
        <taxon>Kitasatosporales</taxon>
        <taxon>Streptomycetaceae</taxon>
        <taxon>Embleya</taxon>
    </lineage>
</organism>
<dbReference type="OrthoDB" id="3479886at2"/>
<evidence type="ECO:0000256" key="2">
    <source>
        <dbReference type="SAM" id="MobiDB-lite"/>
    </source>
</evidence>
<dbReference type="InterPro" id="IPR003594">
    <property type="entry name" value="HATPase_dom"/>
</dbReference>
<dbReference type="Gene3D" id="3.30.565.10">
    <property type="entry name" value="Histidine kinase-like ATPase, C-terminal domain"/>
    <property type="match status" value="1"/>
</dbReference>
<sequence length="158" mass="17338">MCAMRSQAPGDGEACFSTPPLRQVRRLPFEGAAGAVARSRTFIRNTLHAYGWTGSDDEQVVLTSDDVLLVAVELVTNACLHAGGPVELRVVRTSELLRIEVDDRSEEPPQARAPHSGTRPGGHGLHIIRRLTLDWGVVVHREQGKTVWVDMPVPEAMR</sequence>
<accession>A0A1T3P0K3</accession>
<dbReference type="SUPFAM" id="SSF55874">
    <property type="entry name" value="ATPase domain of HSP90 chaperone/DNA topoisomerase II/histidine kinase"/>
    <property type="match status" value="1"/>
</dbReference>
<dbReference type="InterPro" id="IPR050267">
    <property type="entry name" value="Anti-sigma-factor_SerPK"/>
</dbReference>
<gene>
    <name evidence="4" type="ORF">B4N89_18385</name>
</gene>
<proteinExistence type="predicted"/>
<keyword evidence="1" id="KW-0808">Transferase</keyword>
<feature type="domain" description="Histidine kinase/HSP90-like ATPase" evidence="3">
    <location>
        <begin position="35"/>
        <end position="149"/>
    </location>
</feature>
<protein>
    <recommendedName>
        <fullName evidence="3">Histidine kinase/HSP90-like ATPase domain-containing protein</fullName>
    </recommendedName>
</protein>
<dbReference type="CDD" id="cd16936">
    <property type="entry name" value="HATPase_RsbW-like"/>
    <property type="match status" value="1"/>
</dbReference>
<feature type="region of interest" description="Disordered" evidence="2">
    <location>
        <begin position="102"/>
        <end position="124"/>
    </location>
</feature>
<dbReference type="eggNOG" id="COG2172">
    <property type="taxonomic scope" value="Bacteria"/>
</dbReference>
<evidence type="ECO:0000313" key="4">
    <source>
        <dbReference type="EMBL" id="OPC82646.1"/>
    </source>
</evidence>
<dbReference type="Proteomes" id="UP000190037">
    <property type="component" value="Unassembled WGS sequence"/>
</dbReference>
<dbReference type="STRING" id="159449.B4N89_18385"/>
<evidence type="ECO:0000259" key="3">
    <source>
        <dbReference type="Pfam" id="PF13581"/>
    </source>
</evidence>
<reference evidence="4 5" key="1">
    <citation type="submission" date="2017-03" db="EMBL/GenBank/DDBJ databases">
        <title>Draft genome sequence of Streptomyces scabrisporus NF3, endophyte isolated from Amphipterygium adstringens.</title>
        <authorList>
            <person name="Vazquez M."/>
            <person name="Ceapa C.D."/>
            <person name="Rodriguez Luna D."/>
            <person name="Sanchez Esquivel S."/>
        </authorList>
    </citation>
    <scope>NUCLEOTIDE SEQUENCE [LARGE SCALE GENOMIC DNA]</scope>
    <source>
        <strain evidence="4 5">NF3</strain>
    </source>
</reference>
<dbReference type="PANTHER" id="PTHR35526:SF3">
    <property type="entry name" value="ANTI-SIGMA-F FACTOR RSBW"/>
    <property type="match status" value="1"/>
</dbReference>
<keyword evidence="5" id="KW-1185">Reference proteome</keyword>
<dbReference type="EMBL" id="MWQN01000001">
    <property type="protein sequence ID" value="OPC82646.1"/>
    <property type="molecule type" value="Genomic_DNA"/>
</dbReference>
<keyword evidence="1" id="KW-0723">Serine/threonine-protein kinase</keyword>
<name>A0A1T3P0K3_9ACTN</name>
<dbReference type="Pfam" id="PF13581">
    <property type="entry name" value="HATPase_c_2"/>
    <property type="match status" value="1"/>
</dbReference>
<dbReference type="GO" id="GO:0004674">
    <property type="term" value="F:protein serine/threonine kinase activity"/>
    <property type="evidence" value="ECO:0007669"/>
    <property type="project" value="UniProtKB-KW"/>
</dbReference>
<keyword evidence="1" id="KW-0418">Kinase</keyword>
<evidence type="ECO:0000256" key="1">
    <source>
        <dbReference type="ARBA" id="ARBA00022527"/>
    </source>
</evidence>
<dbReference type="InterPro" id="IPR036890">
    <property type="entry name" value="HATPase_C_sf"/>
</dbReference>